<organism evidence="2 3">
    <name type="scientific">Photobacterium aquimaris</name>
    <dbReference type="NCBI Taxonomy" id="512643"/>
    <lineage>
        <taxon>Bacteria</taxon>
        <taxon>Pseudomonadati</taxon>
        <taxon>Pseudomonadota</taxon>
        <taxon>Gammaproteobacteria</taxon>
        <taxon>Vibrionales</taxon>
        <taxon>Vibrionaceae</taxon>
        <taxon>Photobacterium</taxon>
    </lineage>
</organism>
<evidence type="ECO:0000313" key="3">
    <source>
        <dbReference type="Proteomes" id="UP000241858"/>
    </source>
</evidence>
<dbReference type="GO" id="GO:0016740">
    <property type="term" value="F:transferase activity"/>
    <property type="evidence" value="ECO:0007669"/>
    <property type="project" value="UniProtKB-KW"/>
</dbReference>
<dbReference type="AlphaFoldDB" id="A0A2T3HY76"/>
<evidence type="ECO:0000313" key="2">
    <source>
        <dbReference type="EMBL" id="PSU04879.1"/>
    </source>
</evidence>
<name>A0A2T3HY76_9GAMM</name>
<dbReference type="Gene3D" id="3.90.550.10">
    <property type="entry name" value="Spore Coat Polysaccharide Biosynthesis Protein SpsA, Chain A"/>
    <property type="match status" value="1"/>
</dbReference>
<sequence>MLDSTLNIEVAISTLNDGIYNPKFRDDFNYLIIHQVTNDIDYSDYIEILPKNVRYIKSNTIGLSKSRNLAIENTTAKYLWIMDDDVEIHDSSFSYIENITNKYSNVAMLVVSHSHEEIEYLQGNKEQKINKISAASISSIDMIIKIDLLSGVRFNESFGLGAKYVSGEEYIFACDLLSKGKEIIKTRKVCTYHPLISSGKDFYSTPLKLKTKLEMFKVANGFIRGYLLYVIFCIKKIKIIRENNAMKNVIKSLYYTN</sequence>
<keyword evidence="2" id="KW-0808">Transferase</keyword>
<gene>
    <name evidence="2" type="ORF">C0W81_09100</name>
</gene>
<dbReference type="SUPFAM" id="SSF53448">
    <property type="entry name" value="Nucleotide-diphospho-sugar transferases"/>
    <property type="match status" value="1"/>
</dbReference>
<accession>A0A2T3HY76</accession>
<feature type="domain" description="Glycosyltransferase 2-like" evidence="1">
    <location>
        <begin position="45"/>
        <end position="124"/>
    </location>
</feature>
<dbReference type="Pfam" id="PF00535">
    <property type="entry name" value="Glycos_transf_2"/>
    <property type="match status" value="1"/>
</dbReference>
<dbReference type="Proteomes" id="UP000241858">
    <property type="component" value="Unassembled WGS sequence"/>
</dbReference>
<dbReference type="EMBL" id="PYLY01000015">
    <property type="protein sequence ID" value="PSU04879.1"/>
    <property type="molecule type" value="Genomic_DNA"/>
</dbReference>
<dbReference type="OrthoDB" id="5245171at2"/>
<evidence type="ECO:0000259" key="1">
    <source>
        <dbReference type="Pfam" id="PF00535"/>
    </source>
</evidence>
<protein>
    <submittedName>
        <fullName evidence="2">Glycosyltransferase family 2 protein</fullName>
    </submittedName>
</protein>
<dbReference type="InterPro" id="IPR001173">
    <property type="entry name" value="Glyco_trans_2-like"/>
</dbReference>
<dbReference type="CDD" id="cd00761">
    <property type="entry name" value="Glyco_tranf_GTA_type"/>
    <property type="match status" value="1"/>
</dbReference>
<comment type="caution">
    <text evidence="2">The sequence shown here is derived from an EMBL/GenBank/DDBJ whole genome shotgun (WGS) entry which is preliminary data.</text>
</comment>
<proteinExistence type="predicted"/>
<reference evidence="2 3" key="1">
    <citation type="submission" date="2018-03" db="EMBL/GenBank/DDBJ databases">
        <title>Whole genome sequencing of Histamine producing bacteria.</title>
        <authorList>
            <person name="Butler K."/>
        </authorList>
    </citation>
    <scope>NUCLEOTIDE SEQUENCE [LARGE SCALE GENOMIC DNA]</scope>
    <source>
        <strain evidence="2 3">DSM 23343</strain>
    </source>
</reference>
<dbReference type="RefSeq" id="WP_065190093.1">
    <property type="nucleotide sequence ID" value="NZ_LNQZ01000005.1"/>
</dbReference>
<dbReference type="InterPro" id="IPR029044">
    <property type="entry name" value="Nucleotide-diphossugar_trans"/>
</dbReference>